<reference evidence="8 9" key="1">
    <citation type="submission" date="2023-10" db="EMBL/GenBank/DDBJ databases">
        <title>Rubellicoccus peritrichatus gen. nov., sp. nov., isolated from an algae of coral reef tank.</title>
        <authorList>
            <person name="Luo J."/>
        </authorList>
    </citation>
    <scope>NUCLEOTIDE SEQUENCE [LARGE SCALE GENOMIC DNA]</scope>
    <source>
        <strain evidence="8 9">CR14</strain>
    </source>
</reference>
<evidence type="ECO:0000259" key="7">
    <source>
        <dbReference type="Pfam" id="PF03772"/>
    </source>
</evidence>
<keyword evidence="2" id="KW-1003">Cell membrane</keyword>
<feature type="transmembrane region" description="Helical" evidence="6">
    <location>
        <begin position="12"/>
        <end position="30"/>
    </location>
</feature>
<gene>
    <name evidence="8" type="ORF">RZN69_08915</name>
</gene>
<dbReference type="EMBL" id="CP136920">
    <property type="protein sequence ID" value="WOO43213.1"/>
    <property type="molecule type" value="Genomic_DNA"/>
</dbReference>
<keyword evidence="4 6" id="KW-1133">Transmembrane helix</keyword>
<dbReference type="PANTHER" id="PTHR30619:SF7">
    <property type="entry name" value="BETA-LACTAMASE DOMAIN PROTEIN"/>
    <property type="match status" value="1"/>
</dbReference>
<evidence type="ECO:0000256" key="4">
    <source>
        <dbReference type="ARBA" id="ARBA00022989"/>
    </source>
</evidence>
<dbReference type="GO" id="GO:0005886">
    <property type="term" value="C:plasma membrane"/>
    <property type="evidence" value="ECO:0007669"/>
    <property type="project" value="UniProtKB-SubCell"/>
</dbReference>
<feature type="transmembrane region" description="Helical" evidence="6">
    <location>
        <begin position="66"/>
        <end position="84"/>
    </location>
</feature>
<evidence type="ECO:0000256" key="3">
    <source>
        <dbReference type="ARBA" id="ARBA00022692"/>
    </source>
</evidence>
<feature type="domain" description="ComEC/Rec2-related protein" evidence="7">
    <location>
        <begin position="239"/>
        <end position="521"/>
    </location>
</feature>
<keyword evidence="5 6" id="KW-0472">Membrane</keyword>
<feature type="transmembrane region" description="Helical" evidence="6">
    <location>
        <begin position="509"/>
        <end position="527"/>
    </location>
</feature>
<keyword evidence="3 6" id="KW-0812">Transmembrane</keyword>
<feature type="transmembrane region" description="Helical" evidence="6">
    <location>
        <begin position="291"/>
        <end position="307"/>
    </location>
</feature>
<name>A0AAQ3LG52_9BACT</name>
<evidence type="ECO:0000313" key="8">
    <source>
        <dbReference type="EMBL" id="WOO43213.1"/>
    </source>
</evidence>
<accession>A0AAQ3LG52</accession>
<evidence type="ECO:0000256" key="2">
    <source>
        <dbReference type="ARBA" id="ARBA00022475"/>
    </source>
</evidence>
<feature type="transmembrane region" description="Helical" evidence="6">
    <location>
        <begin position="452"/>
        <end position="474"/>
    </location>
</feature>
<dbReference type="PANTHER" id="PTHR30619">
    <property type="entry name" value="DNA INTERNALIZATION/COMPETENCE PROTEIN COMEC/REC2"/>
    <property type="match status" value="1"/>
</dbReference>
<evidence type="ECO:0000256" key="6">
    <source>
        <dbReference type="SAM" id="Phobius"/>
    </source>
</evidence>
<organism evidence="8 9">
    <name type="scientific">Rubellicoccus peritrichatus</name>
    <dbReference type="NCBI Taxonomy" id="3080537"/>
    <lineage>
        <taxon>Bacteria</taxon>
        <taxon>Pseudomonadati</taxon>
        <taxon>Verrucomicrobiota</taxon>
        <taxon>Opitutia</taxon>
        <taxon>Puniceicoccales</taxon>
        <taxon>Cerasicoccaceae</taxon>
        <taxon>Rubellicoccus</taxon>
    </lineage>
</organism>
<keyword evidence="9" id="KW-1185">Reference proteome</keyword>
<sequence length="558" mass="61095">MPESTSQIKLPGHIPLIWAVIPLVWGYALGTAATPSPIWLIPIALMFLGAAFALSSKARPFKATIWGTLFLLGATLLAWSWWIMREPEPPKLPLPPPREAIVTIKIDRLFGGIRRNGQISGLATITEGPKLLPDLPGQRCFFAVWPEDFQEEVATGAIFEAKGKLSALNPELDSEGFFAFLFRSGVYYSLETGQLMTLMEPAPAIEQWARTTNRSFRNTLTAGAETDSEKSLAGISEAMLLGRKEALQRSQKEIFIESGTMHLFAVSGLHIAVIAGALAFLFSRLRLPKRAGAILGLGLVFAYVMIVGHPPSAIRAFLMAVFFWSAVAFVRKPSSLSALLASAVLVLIWNPQEILRPGFQLSYAVVGGILLYGVPLANWSSERFRAYRYLPEHGLSRRQRIMATAWRWTLMTASVSLSATVFSAPLTVQYFGVFTPGAILLNMALVPLASVVIVIAASSVLVGMTGLTVLSIWINHLNWALIWILEKIVNLAIGVPGLFYPMQWRADSLATITVCSLFLGFSASMQLPRFRPWFFAIPPGLLTAFLVIGGKLVLPDSL</sequence>
<feature type="transmembrane region" description="Helical" evidence="6">
    <location>
        <begin position="401"/>
        <end position="422"/>
    </location>
</feature>
<evidence type="ECO:0000256" key="5">
    <source>
        <dbReference type="ARBA" id="ARBA00023136"/>
    </source>
</evidence>
<feature type="transmembrane region" description="Helical" evidence="6">
    <location>
        <begin position="313"/>
        <end position="330"/>
    </location>
</feature>
<evidence type="ECO:0000313" key="9">
    <source>
        <dbReference type="Proteomes" id="UP001304300"/>
    </source>
</evidence>
<feature type="transmembrane region" description="Helical" evidence="6">
    <location>
        <begin position="337"/>
        <end position="355"/>
    </location>
</feature>
<feature type="transmembrane region" description="Helical" evidence="6">
    <location>
        <begin position="361"/>
        <end position="380"/>
    </location>
</feature>
<dbReference type="Proteomes" id="UP001304300">
    <property type="component" value="Chromosome"/>
</dbReference>
<dbReference type="RefSeq" id="WP_317835755.1">
    <property type="nucleotide sequence ID" value="NZ_CP136920.1"/>
</dbReference>
<feature type="transmembrane region" description="Helical" evidence="6">
    <location>
        <begin position="480"/>
        <end position="502"/>
    </location>
</feature>
<proteinExistence type="predicted"/>
<protein>
    <submittedName>
        <fullName evidence="8">ComEC/Rec2 family competence protein</fullName>
    </submittedName>
</protein>
<feature type="transmembrane region" description="Helical" evidence="6">
    <location>
        <begin position="261"/>
        <end position="282"/>
    </location>
</feature>
<dbReference type="InterPro" id="IPR052159">
    <property type="entry name" value="Competence_DNA_uptake"/>
</dbReference>
<feature type="transmembrane region" description="Helical" evidence="6">
    <location>
        <begin position="36"/>
        <end position="54"/>
    </location>
</feature>
<dbReference type="AlphaFoldDB" id="A0AAQ3LG52"/>
<dbReference type="InterPro" id="IPR004477">
    <property type="entry name" value="ComEC_N"/>
</dbReference>
<feature type="transmembrane region" description="Helical" evidence="6">
    <location>
        <begin position="533"/>
        <end position="554"/>
    </location>
</feature>
<dbReference type="KEGG" id="puo:RZN69_08915"/>
<comment type="subcellular location">
    <subcellularLocation>
        <location evidence="1">Cell membrane</location>
        <topology evidence="1">Multi-pass membrane protein</topology>
    </subcellularLocation>
</comment>
<dbReference type="Pfam" id="PF03772">
    <property type="entry name" value="Competence"/>
    <property type="match status" value="1"/>
</dbReference>
<dbReference type="NCBIfam" id="TIGR00360">
    <property type="entry name" value="ComEC_N-term"/>
    <property type="match status" value="1"/>
</dbReference>
<evidence type="ECO:0000256" key="1">
    <source>
        <dbReference type="ARBA" id="ARBA00004651"/>
    </source>
</evidence>